<protein>
    <submittedName>
        <fullName evidence="1">Uncharacterized protein</fullName>
    </submittedName>
</protein>
<dbReference type="RefSeq" id="WP_143071887.1">
    <property type="nucleotide sequence ID" value="NZ_FOVJ01000001.1"/>
</dbReference>
<accession>A0A1I4Z4J5</accession>
<gene>
    <name evidence="1" type="ORF">SAMN05216386_1009</name>
</gene>
<dbReference type="AlphaFoldDB" id="A0A1I4Z4J5"/>
<dbReference type="OrthoDB" id="4558460at2"/>
<dbReference type="EMBL" id="FOVJ01000001">
    <property type="protein sequence ID" value="SFN44800.1"/>
    <property type="molecule type" value="Genomic_DNA"/>
</dbReference>
<evidence type="ECO:0000313" key="2">
    <source>
        <dbReference type="Proteomes" id="UP000183107"/>
    </source>
</evidence>
<proteinExistence type="predicted"/>
<keyword evidence="2" id="KW-1185">Reference proteome</keyword>
<dbReference type="Proteomes" id="UP000183107">
    <property type="component" value="Unassembled WGS sequence"/>
</dbReference>
<sequence length="203" mass="23546">MPVKRELWKEPLTKSYVPNWHCPACDGGYLKHKQESLHFSESRASREAQEHEAWDAEWIKYRFSALLICNNERCKETVSVAGLGQVEMIQTSFDGDYDYVEFFYPQHVSPSPPLITLSKEYPETVVAELKKAFISSWNDFPSAGNHIRSAVERLLDFLKEPKTKLGKLGKRERLSLHTRIGSLASRDKELSDALLRKRWQSFR</sequence>
<organism evidence="1 2">
    <name type="scientific">Nitrosospira briensis</name>
    <dbReference type="NCBI Taxonomy" id="35799"/>
    <lineage>
        <taxon>Bacteria</taxon>
        <taxon>Pseudomonadati</taxon>
        <taxon>Pseudomonadota</taxon>
        <taxon>Betaproteobacteria</taxon>
        <taxon>Nitrosomonadales</taxon>
        <taxon>Nitrosomonadaceae</taxon>
        <taxon>Nitrosospira</taxon>
    </lineage>
</organism>
<reference evidence="2" key="1">
    <citation type="submission" date="2016-10" db="EMBL/GenBank/DDBJ databases">
        <authorList>
            <person name="Varghese N."/>
        </authorList>
    </citation>
    <scope>NUCLEOTIDE SEQUENCE [LARGE SCALE GENOMIC DNA]</scope>
    <source>
        <strain evidence="2">Nsp8</strain>
    </source>
</reference>
<evidence type="ECO:0000313" key="1">
    <source>
        <dbReference type="EMBL" id="SFN44800.1"/>
    </source>
</evidence>
<name>A0A1I4Z4J5_9PROT</name>